<evidence type="ECO:0000313" key="2">
    <source>
        <dbReference type="EMBL" id="BBH52029.1"/>
    </source>
</evidence>
<dbReference type="Proteomes" id="UP000291236">
    <property type="component" value="Chromosome"/>
</dbReference>
<name>A0A4P2VL12_FLUSA</name>
<keyword evidence="3" id="KW-1185">Reference proteome</keyword>
<keyword evidence="1" id="KW-0732">Signal</keyword>
<dbReference type="EMBL" id="AP019368">
    <property type="protein sequence ID" value="BBH52029.1"/>
    <property type="molecule type" value="Genomic_DNA"/>
</dbReference>
<dbReference type="RefSeq" id="WP_130606115.1">
    <property type="nucleotide sequence ID" value="NZ_AP019368.1"/>
</dbReference>
<feature type="signal peptide" evidence="1">
    <location>
        <begin position="1"/>
        <end position="19"/>
    </location>
</feature>
<accession>A0A4P2VL12</accession>
<sequence>MKLKYSLLLLSAISSTVYAKTYNLDTVINKDNISQIISAMTKSFEKGEVDSTFPVGISGTYELDEQNRLVSINVDHAVFKMIKIPLVGSYQTDVSISGKINAGNCGNIEQVTHKVNSGIPEAINARFSERVKVQGAKALQLGIENSGLKKYCITPKYDLYFY</sequence>
<evidence type="ECO:0000313" key="3">
    <source>
        <dbReference type="Proteomes" id="UP000291236"/>
    </source>
</evidence>
<protein>
    <submittedName>
        <fullName evidence="2">Uncharacterized protein</fullName>
    </submittedName>
</protein>
<feature type="chain" id="PRO_5020608256" evidence="1">
    <location>
        <begin position="20"/>
        <end position="162"/>
    </location>
</feature>
<organism evidence="2 3">
    <name type="scientific">Fluviispira sanaruensis</name>
    <dbReference type="NCBI Taxonomy" id="2493639"/>
    <lineage>
        <taxon>Bacteria</taxon>
        <taxon>Pseudomonadati</taxon>
        <taxon>Bdellovibrionota</taxon>
        <taxon>Oligoflexia</taxon>
        <taxon>Silvanigrellales</taxon>
        <taxon>Silvanigrellaceae</taxon>
        <taxon>Fluviispira</taxon>
    </lineage>
</organism>
<gene>
    <name evidence="2" type="ORF">JCM31447_04660</name>
</gene>
<dbReference type="AlphaFoldDB" id="A0A4P2VL12"/>
<proteinExistence type="predicted"/>
<reference evidence="2 3" key="1">
    <citation type="submission" date="2018-12" db="EMBL/GenBank/DDBJ databases">
        <title>Rubrispira sanarue gen. nov., sp., nov., a member of the order Silvanigrellales, isolated from a brackish lake in Hamamatsu Japan.</title>
        <authorList>
            <person name="Maejima Y."/>
            <person name="Iino T."/>
            <person name="Muraguchi Y."/>
            <person name="Fukuda K."/>
            <person name="Nojiri H."/>
            <person name="Ohkuma M."/>
            <person name="Moriuchi R."/>
            <person name="Dohra H."/>
            <person name="Kimbara K."/>
            <person name="Shintani M."/>
        </authorList>
    </citation>
    <scope>NUCLEOTIDE SEQUENCE [LARGE SCALE GENOMIC DNA]</scope>
    <source>
        <strain evidence="2 3">RF1110005</strain>
    </source>
</reference>
<dbReference type="KEGG" id="sbf:JCM31447_04660"/>
<evidence type="ECO:0000256" key="1">
    <source>
        <dbReference type="SAM" id="SignalP"/>
    </source>
</evidence>
<dbReference type="OrthoDB" id="5308402at2"/>